<organism evidence="2 3">
    <name type="scientific">Dromaius novaehollandiae</name>
    <name type="common">Emu</name>
    <dbReference type="NCBI Taxonomy" id="8790"/>
    <lineage>
        <taxon>Eukaryota</taxon>
        <taxon>Metazoa</taxon>
        <taxon>Chordata</taxon>
        <taxon>Craniata</taxon>
        <taxon>Vertebrata</taxon>
        <taxon>Euteleostomi</taxon>
        <taxon>Archelosauria</taxon>
        <taxon>Archosauria</taxon>
        <taxon>Dinosauria</taxon>
        <taxon>Saurischia</taxon>
        <taxon>Theropoda</taxon>
        <taxon>Coelurosauria</taxon>
        <taxon>Aves</taxon>
        <taxon>Palaeognathae</taxon>
        <taxon>Casuariiformes</taxon>
        <taxon>Dromaiidae</taxon>
        <taxon>Dromaius</taxon>
    </lineage>
</organism>
<dbReference type="Ensembl" id="ENSDNVT00000013100.1">
    <property type="protein sequence ID" value="ENSDNVP00000010885.1"/>
    <property type="gene ID" value="ENSDNVG00000007691.1"/>
</dbReference>
<accession>A0A8C4P6R3</accession>
<evidence type="ECO:0000313" key="3">
    <source>
        <dbReference type="Proteomes" id="UP000694423"/>
    </source>
</evidence>
<reference evidence="2" key="1">
    <citation type="submission" date="2025-08" db="UniProtKB">
        <authorList>
            <consortium name="Ensembl"/>
        </authorList>
    </citation>
    <scope>IDENTIFICATION</scope>
</reference>
<feature type="signal peptide" evidence="1">
    <location>
        <begin position="1"/>
        <end position="20"/>
    </location>
</feature>
<reference evidence="2" key="2">
    <citation type="submission" date="2025-09" db="UniProtKB">
        <authorList>
            <consortium name="Ensembl"/>
        </authorList>
    </citation>
    <scope>IDENTIFICATION</scope>
</reference>
<keyword evidence="3" id="KW-1185">Reference proteome</keyword>
<proteinExistence type="predicted"/>
<sequence>FTLFSQAFLMFLTASGAVCCVETSLPLRPRAGRSRAAAGEGPRAAAPRRGTREQLINYSMPHFLSEIYINCKIKLHILNEKNFLNSLIIYLLLTILPHCGRSLKYINNLFRPC</sequence>
<name>A0A8C4P6R3_DRONO</name>
<feature type="chain" id="PRO_5034032642" evidence="1">
    <location>
        <begin position="21"/>
        <end position="113"/>
    </location>
</feature>
<keyword evidence="1" id="KW-0732">Signal</keyword>
<dbReference type="Proteomes" id="UP000694423">
    <property type="component" value="Unplaced"/>
</dbReference>
<evidence type="ECO:0000313" key="2">
    <source>
        <dbReference type="Ensembl" id="ENSDNVP00000010885.1"/>
    </source>
</evidence>
<protein>
    <submittedName>
        <fullName evidence="2">Uncharacterized protein</fullName>
    </submittedName>
</protein>
<evidence type="ECO:0000256" key="1">
    <source>
        <dbReference type="SAM" id="SignalP"/>
    </source>
</evidence>
<dbReference type="AlphaFoldDB" id="A0A8C4P6R3"/>